<dbReference type="Proteomes" id="UP001059041">
    <property type="component" value="Linkage Group LG24"/>
</dbReference>
<protein>
    <submittedName>
        <fullName evidence="1">Uncharacterized protein</fullName>
    </submittedName>
</protein>
<name>A0A9W7WBL1_TRIRA</name>
<organism evidence="1 2">
    <name type="scientific">Triplophysa rosa</name>
    <name type="common">Cave loach</name>
    <dbReference type="NCBI Taxonomy" id="992332"/>
    <lineage>
        <taxon>Eukaryota</taxon>
        <taxon>Metazoa</taxon>
        <taxon>Chordata</taxon>
        <taxon>Craniata</taxon>
        <taxon>Vertebrata</taxon>
        <taxon>Euteleostomi</taxon>
        <taxon>Actinopterygii</taxon>
        <taxon>Neopterygii</taxon>
        <taxon>Teleostei</taxon>
        <taxon>Ostariophysi</taxon>
        <taxon>Cypriniformes</taxon>
        <taxon>Nemacheilidae</taxon>
        <taxon>Triplophysa</taxon>
    </lineage>
</organism>
<keyword evidence="2" id="KW-1185">Reference proteome</keyword>
<dbReference type="EMBL" id="JAFHDT010000024">
    <property type="protein sequence ID" value="KAI7792048.1"/>
    <property type="molecule type" value="Genomic_DNA"/>
</dbReference>
<proteinExistence type="predicted"/>
<comment type="caution">
    <text evidence="1">The sequence shown here is derived from an EMBL/GenBank/DDBJ whole genome shotgun (WGS) entry which is preliminary data.</text>
</comment>
<reference evidence="1" key="1">
    <citation type="submission" date="2021-02" db="EMBL/GenBank/DDBJ databases">
        <title>Comparative genomics reveals that relaxation of natural selection precedes convergent phenotypic evolution of cavefish.</title>
        <authorList>
            <person name="Peng Z."/>
        </authorList>
    </citation>
    <scope>NUCLEOTIDE SEQUENCE</scope>
    <source>
        <tissue evidence="1">Muscle</tissue>
    </source>
</reference>
<evidence type="ECO:0000313" key="2">
    <source>
        <dbReference type="Proteomes" id="UP001059041"/>
    </source>
</evidence>
<gene>
    <name evidence="1" type="ORF">IRJ41_020278</name>
</gene>
<sequence length="151" mass="16638">MKLSHAITEHIYKSSAAAALDMTVVMDDGREQGIVGTQEVFCLIRKKLLRRRRPTEEAIKNPYATPVICTTQSFFTLFCVCRPPYFTRREKEGVKDDCVDAVGVDGDFYSEVFAGGSLIAEVRAAGGCSSGGSRQCLISNFLLNQKTSESR</sequence>
<accession>A0A9W7WBL1</accession>
<evidence type="ECO:0000313" key="1">
    <source>
        <dbReference type="EMBL" id="KAI7792048.1"/>
    </source>
</evidence>
<dbReference type="AlphaFoldDB" id="A0A9W7WBL1"/>